<dbReference type="SMART" id="SM00091">
    <property type="entry name" value="PAS"/>
    <property type="match status" value="2"/>
</dbReference>
<feature type="domain" description="PAC" evidence="12">
    <location>
        <begin position="241"/>
        <end position="290"/>
    </location>
</feature>
<dbReference type="InterPro" id="IPR036097">
    <property type="entry name" value="HisK_dim/P_sf"/>
</dbReference>
<dbReference type="OrthoDB" id="9788063at2"/>
<dbReference type="InterPro" id="IPR036890">
    <property type="entry name" value="HATPase_C_sf"/>
</dbReference>
<dbReference type="InterPro" id="IPR003661">
    <property type="entry name" value="HisK_dim/P_dom"/>
</dbReference>
<dbReference type="Pfam" id="PF00989">
    <property type="entry name" value="PAS"/>
    <property type="match status" value="1"/>
</dbReference>
<dbReference type="Gene3D" id="3.30.450.20">
    <property type="entry name" value="PAS domain"/>
    <property type="match status" value="2"/>
</dbReference>
<dbReference type="EMBL" id="MRCE01000002">
    <property type="protein sequence ID" value="OKH40594.1"/>
    <property type="molecule type" value="Genomic_DNA"/>
</dbReference>
<dbReference type="SUPFAM" id="SSF55874">
    <property type="entry name" value="ATPase domain of HSP90 chaperone/DNA topoisomerase II/histidine kinase"/>
    <property type="match status" value="1"/>
</dbReference>
<reference evidence="13 14" key="1">
    <citation type="submission" date="2016-11" db="EMBL/GenBank/DDBJ databases">
        <title>Draft Genome Sequences of Nine Cyanobacterial Strains from Diverse Habitats.</title>
        <authorList>
            <person name="Zhu T."/>
            <person name="Hou S."/>
            <person name="Lu X."/>
            <person name="Hess W.R."/>
        </authorList>
    </citation>
    <scope>NUCLEOTIDE SEQUENCE [LARGE SCALE GENOMIC DNA]</scope>
    <source>
        <strain evidence="13 14">IAM M-71</strain>
    </source>
</reference>
<dbReference type="RefSeq" id="WP_073591975.1">
    <property type="nucleotide sequence ID" value="NZ_MRCE01000002.1"/>
</dbReference>
<evidence type="ECO:0000256" key="2">
    <source>
        <dbReference type="ARBA" id="ARBA00012438"/>
    </source>
</evidence>
<dbReference type="InterPro" id="IPR004358">
    <property type="entry name" value="Sig_transdc_His_kin-like_C"/>
</dbReference>
<dbReference type="GO" id="GO:0006355">
    <property type="term" value="P:regulation of DNA-templated transcription"/>
    <property type="evidence" value="ECO:0007669"/>
    <property type="project" value="InterPro"/>
</dbReference>
<dbReference type="SUPFAM" id="SSF47384">
    <property type="entry name" value="Homodimeric domain of signal transducing histidine kinase"/>
    <property type="match status" value="1"/>
</dbReference>
<dbReference type="PANTHER" id="PTHR43047">
    <property type="entry name" value="TWO-COMPONENT HISTIDINE PROTEIN KINASE"/>
    <property type="match status" value="1"/>
</dbReference>
<dbReference type="Pfam" id="PF13426">
    <property type="entry name" value="PAS_9"/>
    <property type="match status" value="1"/>
</dbReference>
<protein>
    <recommendedName>
        <fullName evidence="2">histidine kinase</fullName>
        <ecNumber evidence="2">2.7.13.3</ecNumber>
    </recommendedName>
</protein>
<feature type="modified residue" description="4-aspartylphosphate" evidence="7">
    <location>
        <position position="59"/>
    </location>
</feature>
<dbReference type="Proteomes" id="UP000185860">
    <property type="component" value="Unassembled WGS sequence"/>
</dbReference>
<dbReference type="SMART" id="SM00448">
    <property type="entry name" value="REC"/>
    <property type="match status" value="2"/>
</dbReference>
<dbReference type="Gene3D" id="1.10.287.130">
    <property type="match status" value="1"/>
</dbReference>
<dbReference type="SUPFAM" id="SSF52172">
    <property type="entry name" value="CheY-like"/>
    <property type="match status" value="2"/>
</dbReference>
<dbReference type="SUPFAM" id="SSF55785">
    <property type="entry name" value="PYP-like sensor domain (PAS domain)"/>
    <property type="match status" value="2"/>
</dbReference>
<evidence type="ECO:0000313" key="14">
    <source>
        <dbReference type="Proteomes" id="UP000185860"/>
    </source>
</evidence>
<dbReference type="PROSITE" id="PS50109">
    <property type="entry name" value="HIS_KIN"/>
    <property type="match status" value="1"/>
</dbReference>
<dbReference type="Pfam" id="PF00512">
    <property type="entry name" value="HisKA"/>
    <property type="match status" value="1"/>
</dbReference>
<evidence type="ECO:0000259" key="12">
    <source>
        <dbReference type="PROSITE" id="PS50113"/>
    </source>
</evidence>
<dbReference type="SMART" id="SM00388">
    <property type="entry name" value="HisKA"/>
    <property type="match status" value="1"/>
</dbReference>
<keyword evidence="8" id="KW-0175">Coiled coil</keyword>
<evidence type="ECO:0000259" key="9">
    <source>
        <dbReference type="PROSITE" id="PS50109"/>
    </source>
</evidence>
<feature type="domain" description="Response regulatory" evidence="10">
    <location>
        <begin position="668"/>
        <end position="782"/>
    </location>
</feature>
<dbReference type="STRING" id="454136.NIES2119_03030"/>
<feature type="modified residue" description="4-aspartylphosphate" evidence="7">
    <location>
        <position position="719"/>
    </location>
</feature>
<dbReference type="NCBIfam" id="TIGR00229">
    <property type="entry name" value="sensory_box"/>
    <property type="match status" value="2"/>
</dbReference>
<dbReference type="InterPro" id="IPR001610">
    <property type="entry name" value="PAC"/>
</dbReference>
<dbReference type="CDD" id="cd00082">
    <property type="entry name" value="HisKA"/>
    <property type="match status" value="1"/>
</dbReference>
<keyword evidence="3 7" id="KW-0597">Phosphoprotein</keyword>
<dbReference type="InterPro" id="IPR000014">
    <property type="entry name" value="PAS"/>
</dbReference>
<comment type="catalytic activity">
    <reaction evidence="1">
        <text>ATP + protein L-histidine = ADP + protein N-phospho-L-histidine.</text>
        <dbReference type="EC" id="2.7.13.3"/>
    </reaction>
</comment>
<dbReference type="InterPro" id="IPR003594">
    <property type="entry name" value="HATPase_dom"/>
</dbReference>
<dbReference type="Pfam" id="PF02518">
    <property type="entry name" value="HATPase_c"/>
    <property type="match status" value="1"/>
</dbReference>
<name>A0A1U7ISX1_9CYAN</name>
<evidence type="ECO:0000256" key="8">
    <source>
        <dbReference type="SAM" id="Coils"/>
    </source>
</evidence>
<evidence type="ECO:0000313" key="13">
    <source>
        <dbReference type="EMBL" id="OKH40594.1"/>
    </source>
</evidence>
<dbReference type="Gene3D" id="3.30.565.10">
    <property type="entry name" value="Histidine kinase-like ATPase, C-terminal domain"/>
    <property type="match status" value="1"/>
</dbReference>
<dbReference type="CDD" id="cd19920">
    <property type="entry name" value="REC_PA4781-like"/>
    <property type="match status" value="1"/>
</dbReference>
<dbReference type="InterPro" id="IPR000700">
    <property type="entry name" value="PAS-assoc_C"/>
</dbReference>
<proteinExistence type="predicted"/>
<feature type="coiled-coil region" evidence="8">
    <location>
        <begin position="125"/>
        <end position="169"/>
    </location>
</feature>
<dbReference type="EC" id="2.7.13.3" evidence="2"/>
<dbReference type="InterPro" id="IPR013767">
    <property type="entry name" value="PAS_fold"/>
</dbReference>
<dbReference type="GO" id="GO:0000155">
    <property type="term" value="F:phosphorelay sensor kinase activity"/>
    <property type="evidence" value="ECO:0007669"/>
    <property type="project" value="InterPro"/>
</dbReference>
<evidence type="ECO:0000256" key="1">
    <source>
        <dbReference type="ARBA" id="ARBA00000085"/>
    </source>
</evidence>
<dbReference type="PANTHER" id="PTHR43047:SF72">
    <property type="entry name" value="OSMOSENSING HISTIDINE PROTEIN KINASE SLN1"/>
    <property type="match status" value="1"/>
</dbReference>
<dbReference type="InterPro" id="IPR011006">
    <property type="entry name" value="CheY-like_superfamily"/>
</dbReference>
<dbReference type="Gene3D" id="3.40.50.2300">
    <property type="match status" value="2"/>
</dbReference>
<evidence type="ECO:0000256" key="7">
    <source>
        <dbReference type="PROSITE-ProRule" id="PRU00169"/>
    </source>
</evidence>
<feature type="domain" description="Response regulatory" evidence="10">
    <location>
        <begin position="10"/>
        <end position="126"/>
    </location>
</feature>
<dbReference type="PROSITE" id="PS50112">
    <property type="entry name" value="PAS"/>
    <property type="match status" value="2"/>
</dbReference>
<organism evidence="13 14">
    <name type="scientific">[Phormidium ambiguum] IAM M-71</name>
    <dbReference type="NCBI Taxonomy" id="454136"/>
    <lineage>
        <taxon>Bacteria</taxon>
        <taxon>Bacillati</taxon>
        <taxon>Cyanobacteriota</taxon>
        <taxon>Cyanophyceae</taxon>
        <taxon>Oscillatoriophycideae</taxon>
        <taxon>Aerosakkonematales</taxon>
        <taxon>Aerosakkonemataceae</taxon>
        <taxon>Floridanema</taxon>
    </lineage>
</organism>
<keyword evidence="4" id="KW-0808">Transferase</keyword>
<dbReference type="Pfam" id="PF00072">
    <property type="entry name" value="Response_reg"/>
    <property type="match status" value="2"/>
</dbReference>
<gene>
    <name evidence="13" type="ORF">NIES2119_03030</name>
</gene>
<evidence type="ECO:0000256" key="5">
    <source>
        <dbReference type="ARBA" id="ARBA00022777"/>
    </source>
</evidence>
<sequence length="786" mass="87684">METGISEKGVILIVDDTPTNLEVLLDLLEADGFKVVVAEDGERAINLAEYAPPDLILLDILMPGIDGFETCRRLKLNSITKEIPIIFLTAVTDNVDKVKGLHLGAVDYITKPLNHDEVLARVNTHFRLQSLTKKLTEQNERLEKEIHQRQQLEAEREQAFKALQSSEARFRRLIESNVIGVVFSLIDGKITDANDAFLKIIGYDRIDLENGNLNWQVITPPEYAHLNQVAIAELSSSGAFNAFEKEYFRKDGSRISVMIGGATIDESKQAIVSFVLDLTQHKQAEDKIREQAALLNITTDAILVRDLDNKIRYWNHGAENIYGWTSAEAIEQNANQLLYQQKLVEQLEIVQKSLKEYGTWQGELYQVNKQGQKIIVASRWTLMCDPQGKPKSILTVNTDITEKKQLESQFLRTQRLESLGTLAGGIAHDLNNILAPVLAVAQLLKIKFPKADEQSQHLFDIIETNTKRGAALVKQVLQFARGVEGKKAIVQVKHLINEVIQIAEKTFPKSIELRTKLEPELCLVSGDATHLHQMLMNLVVNARDAMPNGGKLLISAENIFVDEQYARMNLDASIGSYIKLTVKDTGTGMSSEILDRIFEPFFTTKDIGKGTGLGLSTVRGIVKSHGGFIDVFSKVGEGTEFKIFLPTVKASVSPQIESLNSLNGNAEWILVVDDEKAILETTKVSLETYNYHVLTANDGIEAISLCAQYKNKISVALVDMMMPLMDGLTTIQTMQKINPQIKTIAISGFVSNDKLREASGIKNFIVKPYTIQELMQMLQNVLKESV</sequence>
<evidence type="ECO:0000256" key="3">
    <source>
        <dbReference type="ARBA" id="ARBA00022553"/>
    </source>
</evidence>
<evidence type="ECO:0000256" key="6">
    <source>
        <dbReference type="ARBA" id="ARBA00023012"/>
    </source>
</evidence>
<dbReference type="SMART" id="SM00086">
    <property type="entry name" value="PAC"/>
    <property type="match status" value="2"/>
</dbReference>
<evidence type="ECO:0000259" key="10">
    <source>
        <dbReference type="PROSITE" id="PS50110"/>
    </source>
</evidence>
<accession>A0A1U7ISX1</accession>
<feature type="domain" description="PAS" evidence="11">
    <location>
        <begin position="287"/>
        <end position="357"/>
    </location>
</feature>
<comment type="caution">
    <text evidence="13">The sequence shown here is derived from an EMBL/GenBank/DDBJ whole genome shotgun (WGS) entry which is preliminary data.</text>
</comment>
<dbReference type="PRINTS" id="PR00344">
    <property type="entry name" value="BCTRLSENSOR"/>
</dbReference>
<feature type="domain" description="PAS" evidence="11">
    <location>
        <begin position="166"/>
        <end position="238"/>
    </location>
</feature>
<evidence type="ECO:0000259" key="11">
    <source>
        <dbReference type="PROSITE" id="PS50112"/>
    </source>
</evidence>
<feature type="domain" description="PAC" evidence="12">
    <location>
        <begin position="360"/>
        <end position="412"/>
    </location>
</feature>
<feature type="domain" description="Histidine kinase" evidence="9">
    <location>
        <begin position="425"/>
        <end position="649"/>
    </location>
</feature>
<dbReference type="InterPro" id="IPR005467">
    <property type="entry name" value="His_kinase_dom"/>
</dbReference>
<evidence type="ECO:0000256" key="4">
    <source>
        <dbReference type="ARBA" id="ARBA00022679"/>
    </source>
</evidence>
<dbReference type="InterPro" id="IPR001789">
    <property type="entry name" value="Sig_transdc_resp-reg_receiver"/>
</dbReference>
<dbReference type="SMART" id="SM00387">
    <property type="entry name" value="HATPase_c"/>
    <property type="match status" value="1"/>
</dbReference>
<dbReference type="InterPro" id="IPR035965">
    <property type="entry name" value="PAS-like_dom_sf"/>
</dbReference>
<dbReference type="GO" id="GO:0005886">
    <property type="term" value="C:plasma membrane"/>
    <property type="evidence" value="ECO:0007669"/>
    <property type="project" value="TreeGrafter"/>
</dbReference>
<dbReference type="PROSITE" id="PS50110">
    <property type="entry name" value="RESPONSE_REGULATORY"/>
    <property type="match status" value="2"/>
</dbReference>
<keyword evidence="6" id="KW-0902">Two-component regulatory system</keyword>
<dbReference type="AlphaFoldDB" id="A0A1U7ISX1"/>
<keyword evidence="5 13" id="KW-0418">Kinase</keyword>
<dbReference type="GO" id="GO:0009927">
    <property type="term" value="F:histidine phosphotransfer kinase activity"/>
    <property type="evidence" value="ECO:0007669"/>
    <property type="project" value="TreeGrafter"/>
</dbReference>
<dbReference type="PROSITE" id="PS50113">
    <property type="entry name" value="PAC"/>
    <property type="match status" value="2"/>
</dbReference>
<dbReference type="CDD" id="cd00130">
    <property type="entry name" value="PAS"/>
    <property type="match status" value="2"/>
</dbReference>